<accession>K2KLS4</accession>
<feature type="transmembrane region" description="Helical" evidence="7">
    <location>
        <begin position="180"/>
        <end position="201"/>
    </location>
</feature>
<dbReference type="InterPro" id="IPR004358">
    <property type="entry name" value="Sig_transdc_His_kin-like_C"/>
</dbReference>
<dbReference type="GO" id="GO:0005524">
    <property type="term" value="F:ATP binding"/>
    <property type="evidence" value="ECO:0007669"/>
    <property type="project" value="UniProtKB-KW"/>
</dbReference>
<evidence type="ECO:0000256" key="6">
    <source>
        <dbReference type="ARBA" id="ARBA00022840"/>
    </source>
</evidence>
<evidence type="ECO:0000313" key="9">
    <source>
        <dbReference type="EMBL" id="EKE87522.1"/>
    </source>
</evidence>
<gene>
    <name evidence="9" type="ORF">A10D4_00460</name>
</gene>
<dbReference type="EMBL" id="AMRG01000001">
    <property type="protein sequence ID" value="EKE87522.1"/>
    <property type="molecule type" value="Genomic_DNA"/>
</dbReference>
<evidence type="ECO:0000256" key="7">
    <source>
        <dbReference type="SAM" id="Phobius"/>
    </source>
</evidence>
<dbReference type="EC" id="2.7.13.3" evidence="2"/>
<dbReference type="GO" id="GO:0004673">
    <property type="term" value="F:protein histidine kinase activity"/>
    <property type="evidence" value="ECO:0007669"/>
    <property type="project" value="UniProtKB-EC"/>
</dbReference>
<keyword evidence="6" id="KW-0067">ATP-binding</keyword>
<dbReference type="PANTHER" id="PTHR44936:SF10">
    <property type="entry name" value="SENSOR PROTEIN RSTB"/>
    <property type="match status" value="1"/>
</dbReference>
<dbReference type="PROSITE" id="PS50109">
    <property type="entry name" value="HIS_KIN"/>
    <property type="match status" value="1"/>
</dbReference>
<keyword evidence="5 9" id="KW-0418">Kinase</keyword>
<dbReference type="RefSeq" id="WP_008487018.1">
    <property type="nucleotide sequence ID" value="NZ_AMRG01000001.1"/>
</dbReference>
<dbReference type="InterPro" id="IPR050980">
    <property type="entry name" value="2C_sensor_his_kinase"/>
</dbReference>
<dbReference type="Gene3D" id="3.30.565.10">
    <property type="entry name" value="Histidine kinase-like ATPase, C-terminal domain"/>
    <property type="match status" value="1"/>
</dbReference>
<dbReference type="eggNOG" id="COG4191">
    <property type="taxonomic scope" value="Bacteria"/>
</dbReference>
<keyword evidence="7" id="KW-0472">Membrane</keyword>
<dbReference type="PRINTS" id="PR00344">
    <property type="entry name" value="BCTRLSENSOR"/>
</dbReference>
<proteinExistence type="predicted"/>
<evidence type="ECO:0000256" key="1">
    <source>
        <dbReference type="ARBA" id="ARBA00000085"/>
    </source>
</evidence>
<keyword evidence="4" id="KW-0547">Nucleotide-binding</keyword>
<organism evidence="9 10">
    <name type="scientific">Idiomarina xiamenensis 10-D-4</name>
    <dbReference type="NCBI Taxonomy" id="740709"/>
    <lineage>
        <taxon>Bacteria</taxon>
        <taxon>Pseudomonadati</taxon>
        <taxon>Pseudomonadota</taxon>
        <taxon>Gammaproteobacteria</taxon>
        <taxon>Alteromonadales</taxon>
        <taxon>Idiomarinaceae</taxon>
        <taxon>Idiomarina</taxon>
    </lineage>
</organism>
<evidence type="ECO:0000256" key="5">
    <source>
        <dbReference type="ARBA" id="ARBA00022777"/>
    </source>
</evidence>
<dbReference type="PATRIC" id="fig|740709.3.peg.94"/>
<protein>
    <recommendedName>
        <fullName evidence="2">histidine kinase</fullName>
        <ecNumber evidence="2">2.7.13.3</ecNumber>
    </recommendedName>
</protein>
<sequence length="483" mass="53484">MITLTAYSRQLRWLLMGLFCLCLAALAALLYNLPSASVARSSAALTQLCSDIAHSVDQVFPDQQRPLAQPEQIDFMQNRLDMGLEQAPGVEGGLWQRQAGFFAYSFPSYNGREVRSHADDTEQQRVLANVNDVAAGDQPLVLQAQQGQTLLQLTAICPLASHEDAVVWLATERGIISNGLLITLTAIITTLAVMLVLIMVLQHRFVSSWYQRRDELAESLQDEDQLVPLTTDIPEMQPMLFLLQASRARIKELQQSLDEVDSRGSEEQRLIEMGQLASALANEVKAPLETIHRRASQLSQVAAKTYQGRLDEILREAAHIEHTLEGLLLLNDRRDIKRTTIQLQPWLNAIANSHRELSESRQVAVTALADEHDSISIDSLQLRYAVDNLVLNALSFAPSGSEVLVRAHQASGRMLISVSDEGPGVSPAMRKQLFDAKARSRKQVYGMGLAMVRTIAHAHGGEVRYEDLTPGGRFIIDLPMTTA</sequence>
<dbReference type="PANTHER" id="PTHR44936">
    <property type="entry name" value="SENSOR PROTEIN CREC"/>
    <property type="match status" value="1"/>
</dbReference>
<name>K2KLS4_9GAMM</name>
<dbReference type="SUPFAM" id="SSF55874">
    <property type="entry name" value="ATPase domain of HSP90 chaperone/DNA topoisomerase II/histidine kinase"/>
    <property type="match status" value="1"/>
</dbReference>
<feature type="domain" description="Histidine kinase" evidence="8">
    <location>
        <begin position="279"/>
        <end position="482"/>
    </location>
</feature>
<comment type="catalytic activity">
    <reaction evidence="1">
        <text>ATP + protein L-histidine = ADP + protein N-phospho-L-histidine.</text>
        <dbReference type="EC" id="2.7.13.3"/>
    </reaction>
</comment>
<dbReference type="Proteomes" id="UP000014115">
    <property type="component" value="Unassembled WGS sequence"/>
</dbReference>
<dbReference type="OrthoDB" id="9815750at2"/>
<dbReference type="AlphaFoldDB" id="K2KLS4"/>
<dbReference type="CDD" id="cd00075">
    <property type="entry name" value="HATPase"/>
    <property type="match status" value="1"/>
</dbReference>
<keyword evidence="7" id="KW-0812">Transmembrane</keyword>
<comment type="caution">
    <text evidence="9">The sequence shown here is derived from an EMBL/GenBank/DDBJ whole genome shotgun (WGS) entry which is preliminary data.</text>
</comment>
<dbReference type="InterPro" id="IPR036890">
    <property type="entry name" value="HATPase_C_sf"/>
</dbReference>
<evidence type="ECO:0000256" key="4">
    <source>
        <dbReference type="ARBA" id="ARBA00022741"/>
    </source>
</evidence>
<evidence type="ECO:0000256" key="3">
    <source>
        <dbReference type="ARBA" id="ARBA00022679"/>
    </source>
</evidence>
<dbReference type="Pfam" id="PF02518">
    <property type="entry name" value="HATPase_c"/>
    <property type="match status" value="1"/>
</dbReference>
<evidence type="ECO:0000256" key="2">
    <source>
        <dbReference type="ARBA" id="ARBA00012438"/>
    </source>
</evidence>
<keyword evidence="3" id="KW-0808">Transferase</keyword>
<keyword evidence="7" id="KW-1133">Transmembrane helix</keyword>
<dbReference type="InterPro" id="IPR003594">
    <property type="entry name" value="HATPase_dom"/>
</dbReference>
<dbReference type="SMART" id="SM00387">
    <property type="entry name" value="HATPase_c"/>
    <property type="match status" value="1"/>
</dbReference>
<dbReference type="InterPro" id="IPR005467">
    <property type="entry name" value="His_kinase_dom"/>
</dbReference>
<keyword evidence="10" id="KW-1185">Reference proteome</keyword>
<reference evidence="9 10" key="1">
    <citation type="journal article" date="2012" name="J. Bacteriol.">
        <title>Genome Sequence of Idiomarina xiamenensis Type Strain 10-D-4.</title>
        <authorList>
            <person name="Lai Q."/>
            <person name="Wang L."/>
            <person name="Wang W."/>
            <person name="Shao Z."/>
        </authorList>
    </citation>
    <scope>NUCLEOTIDE SEQUENCE [LARGE SCALE GENOMIC DNA]</scope>
    <source>
        <strain evidence="9 10">10-D-4</strain>
    </source>
</reference>
<evidence type="ECO:0000259" key="8">
    <source>
        <dbReference type="PROSITE" id="PS50109"/>
    </source>
</evidence>
<dbReference type="STRING" id="740709.A10D4_00460"/>
<evidence type="ECO:0000313" key="10">
    <source>
        <dbReference type="Proteomes" id="UP000014115"/>
    </source>
</evidence>